<comment type="caution">
    <text evidence="1">The sequence shown here is derived from an EMBL/GenBank/DDBJ whole genome shotgun (WGS) entry which is preliminary data.</text>
</comment>
<name>A0ACC1SGT5_9HYPO</name>
<protein>
    <submittedName>
        <fullName evidence="1">Uncharacterized protein</fullName>
    </submittedName>
</protein>
<accession>A0ACC1SGT5</accession>
<reference evidence="1" key="1">
    <citation type="submission" date="2022-08" db="EMBL/GenBank/DDBJ databases">
        <title>Genome Sequence of Fusarium decemcellulare.</title>
        <authorList>
            <person name="Buettner E."/>
        </authorList>
    </citation>
    <scope>NUCLEOTIDE SEQUENCE</scope>
    <source>
        <strain evidence="1">Babe19</strain>
    </source>
</reference>
<keyword evidence="2" id="KW-1185">Reference proteome</keyword>
<organism evidence="1 2">
    <name type="scientific">Fusarium decemcellulare</name>
    <dbReference type="NCBI Taxonomy" id="57161"/>
    <lineage>
        <taxon>Eukaryota</taxon>
        <taxon>Fungi</taxon>
        <taxon>Dikarya</taxon>
        <taxon>Ascomycota</taxon>
        <taxon>Pezizomycotina</taxon>
        <taxon>Sordariomycetes</taxon>
        <taxon>Hypocreomycetidae</taxon>
        <taxon>Hypocreales</taxon>
        <taxon>Nectriaceae</taxon>
        <taxon>Fusarium</taxon>
        <taxon>Fusarium decemcellulare species complex</taxon>
    </lineage>
</organism>
<dbReference type="EMBL" id="JANRMS010000470">
    <property type="protein sequence ID" value="KAJ3539251.1"/>
    <property type="molecule type" value="Genomic_DNA"/>
</dbReference>
<gene>
    <name evidence="1" type="ORF">NM208_g5563</name>
</gene>
<evidence type="ECO:0000313" key="2">
    <source>
        <dbReference type="Proteomes" id="UP001148629"/>
    </source>
</evidence>
<proteinExistence type="predicted"/>
<evidence type="ECO:0000313" key="1">
    <source>
        <dbReference type="EMBL" id="KAJ3539251.1"/>
    </source>
</evidence>
<dbReference type="Proteomes" id="UP001148629">
    <property type="component" value="Unassembled WGS sequence"/>
</dbReference>
<sequence>MADFWDDEIESTAGRFPCTICEATHQLHPQLCHDCQPWADLTHLIFCKWSDYFHFRVNQFFFTGINEQRRNLSASRTVGKEELQYHELDYYLARKECMVCSLIAESMQNFSQRTGKQGLKFAIWRPFLFRDDTKAYENQVVMRPGHREPLTQVCLLPGSLCSNESDSEPLVLKTVLEYAQYGTGLHRVGRWQPGPIPLPKLQAWLNNCHDTHGKECNEHIIPMNNPNGFRLIDTTSNSIVECSEQVDYVALSYCWAAAASNPEQDIQLQLDNVAEFSKQNGLQISKLPPVISDAMQLCRDVGKRYLWVDRLCIIQDDPKSKFSQITAMERIYHMAEFTIVALSATGLPGVSSRPRDTSLASLDAPWGGTLDTVTGASTPVAEWAIQRSRWDTRGWTFQERKLSRRLVFIDEQWAYFGCFQGVRWERDAGDLDYTLPVETGVHVPLSFSSYANFVTAYTMRQLSFRSDILNAFAGVANILASQMDTSLLFGLPEKYFLQALIWRSDTCPGDRDPALPIPSWSWASWDGTIEYVRRAAFGLPNLSSYSCALHNFRPTGPAYLGNLVQFFYSDPDTTKGVRPIKEYLYWFDIEHLEYEDFDTVAEMILDPDIPELSTWQSCIHSPLSARLHESISDESRRLAGTIPGCLVFTTTCAYLALDEVKHDEGNSEPPVACFNITTDGGDFVGQTMLMSRAQAKRLTDLRGNYFVIVIGAGYSEIPLGKSVWQKCAPGDPYGLYVMVTERREGVLYRLAIGVVDLIAWTNVKPAWETVKSNSNSDAVIIQNPTHASKLGLSATDFLSNHQSNQAAFKMTRLIFINGLHRLSVARELQELMPATILVPNYLFTSPFTLLTVPSTLNRLAQNAAARGEVCILGSSHLSDGHRRRAVQECKEAAERHGVQFTSVVLEYELEKELLRAFRRSRISERALNGPSGIARVVYQLGEDMEIKLDMKQMTPKTAAKKIAEHVGHSMSTSKPIDLIPQWLILPQIELGTLYVVLLGRNPSQIASLVATKLT</sequence>